<sequence length="176" mass="20217">MQWSTGPIDGLLVNPRTVDGIRNPGSTSRRPPEAPLLPRTTRNRASRSPAQSRIPSPHPVVLLRLSLMLLYPRAEPVPNVSDPNKWCVTGQYQIYNNGMILNKNRKMAKTNTEERMVLTRSLHTVPIIEELFRRHKCEWMARSPCKYNEEMTKEFYAFTIRNSISKRAKPVAQPPL</sequence>
<dbReference type="InParanoid" id="M1E0Q6"/>
<accession>M1E0Q6</accession>
<organism evidence="2 3">
    <name type="scientific">Solanum tuberosum</name>
    <name type="common">Potato</name>
    <dbReference type="NCBI Taxonomy" id="4113"/>
    <lineage>
        <taxon>Eukaryota</taxon>
        <taxon>Viridiplantae</taxon>
        <taxon>Streptophyta</taxon>
        <taxon>Embryophyta</taxon>
        <taxon>Tracheophyta</taxon>
        <taxon>Spermatophyta</taxon>
        <taxon>Magnoliopsida</taxon>
        <taxon>eudicotyledons</taxon>
        <taxon>Gunneridae</taxon>
        <taxon>Pentapetalae</taxon>
        <taxon>asterids</taxon>
        <taxon>lamiids</taxon>
        <taxon>Solanales</taxon>
        <taxon>Solanaceae</taxon>
        <taxon>Solanoideae</taxon>
        <taxon>Solaneae</taxon>
        <taxon>Solanum</taxon>
    </lineage>
</organism>
<keyword evidence="3" id="KW-1185">Reference proteome</keyword>
<dbReference type="EnsemblPlants" id="PGSC0003DMT400097481">
    <property type="protein sequence ID" value="PGSC0003DMT400097481"/>
    <property type="gene ID" value="PGSC0003DMG400047052"/>
</dbReference>
<protein>
    <submittedName>
        <fullName evidence="2">Uncharacterized protein</fullName>
    </submittedName>
</protein>
<evidence type="ECO:0000313" key="2">
    <source>
        <dbReference type="EnsemblPlants" id="PGSC0003DMT400097481"/>
    </source>
</evidence>
<dbReference type="AlphaFoldDB" id="M1E0Q6"/>
<reference evidence="3" key="1">
    <citation type="journal article" date="2011" name="Nature">
        <title>Genome sequence and analysis of the tuber crop potato.</title>
        <authorList>
            <consortium name="The Potato Genome Sequencing Consortium"/>
        </authorList>
    </citation>
    <scope>NUCLEOTIDE SEQUENCE [LARGE SCALE GENOMIC DNA]</scope>
    <source>
        <strain evidence="3">cv. DM1-3 516 R44</strain>
    </source>
</reference>
<reference evidence="2" key="2">
    <citation type="submission" date="2015-06" db="UniProtKB">
        <authorList>
            <consortium name="EnsemblPlants"/>
        </authorList>
    </citation>
    <scope>IDENTIFICATION</scope>
    <source>
        <strain evidence="2">DM1-3 516 R44</strain>
    </source>
</reference>
<dbReference type="PaxDb" id="4113-PGSC0003DMT400097481"/>
<name>M1E0Q6_SOLTU</name>
<dbReference type="HOGENOM" id="CLU_130665_0_0_1"/>
<evidence type="ECO:0000313" key="3">
    <source>
        <dbReference type="Proteomes" id="UP000011115"/>
    </source>
</evidence>
<dbReference type="Gramene" id="PGSC0003DMT400097481">
    <property type="protein sequence ID" value="PGSC0003DMT400097481"/>
    <property type="gene ID" value="PGSC0003DMG400047052"/>
</dbReference>
<dbReference type="Proteomes" id="UP000011115">
    <property type="component" value="Unassembled WGS sequence"/>
</dbReference>
<feature type="region of interest" description="Disordered" evidence="1">
    <location>
        <begin position="1"/>
        <end position="55"/>
    </location>
</feature>
<proteinExistence type="predicted"/>
<evidence type="ECO:0000256" key="1">
    <source>
        <dbReference type="SAM" id="MobiDB-lite"/>
    </source>
</evidence>